<dbReference type="InterPro" id="IPR018958">
    <property type="entry name" value="Knr4/Smi1-like_dom"/>
</dbReference>
<dbReference type="Pfam" id="PF09346">
    <property type="entry name" value="SMI1_KNR4"/>
    <property type="match status" value="1"/>
</dbReference>
<evidence type="ECO:0000313" key="3">
    <source>
        <dbReference type="Proteomes" id="UP000254156"/>
    </source>
</evidence>
<accession>A0A379E8A7</accession>
<sequence>MNKEEIRKNIHELEERLNIIFPQLYIDFLSEINDGDVFEIDNSGVSLYSYSDLEERNRTYQIRDYEPNYFMIGQDGDLGYFINTSNPKDNSIYSNDLGALGSLEMKKESASIFDFIGKTW</sequence>
<dbReference type="RefSeq" id="WP_115096654.1">
    <property type="nucleotide sequence ID" value="NZ_JBGYTE010000004.1"/>
</dbReference>
<dbReference type="SUPFAM" id="SSF160631">
    <property type="entry name" value="SMI1/KNR4-like"/>
    <property type="match status" value="1"/>
</dbReference>
<evidence type="ECO:0000259" key="1">
    <source>
        <dbReference type="SMART" id="SM00860"/>
    </source>
</evidence>
<evidence type="ECO:0000313" key="2">
    <source>
        <dbReference type="EMBL" id="SUB88690.1"/>
    </source>
</evidence>
<proteinExistence type="predicted"/>
<protein>
    <recommendedName>
        <fullName evidence="1">Knr4/Smi1-like domain-containing protein</fullName>
    </recommendedName>
</protein>
<dbReference type="Gene3D" id="3.40.1580.10">
    <property type="entry name" value="SMI1/KNR4-like"/>
    <property type="match status" value="1"/>
</dbReference>
<dbReference type="EMBL" id="UGTF01000002">
    <property type="protein sequence ID" value="SUB88690.1"/>
    <property type="molecule type" value="Genomic_DNA"/>
</dbReference>
<dbReference type="AlphaFoldDB" id="A0A379E8A7"/>
<dbReference type="Proteomes" id="UP000254156">
    <property type="component" value="Unassembled WGS sequence"/>
</dbReference>
<dbReference type="SMART" id="SM00860">
    <property type="entry name" value="SMI1_KNR4"/>
    <property type="match status" value="1"/>
</dbReference>
<organism evidence="2 3">
    <name type="scientific">Porphyromonas macacae</name>
    <dbReference type="NCBI Taxonomy" id="28115"/>
    <lineage>
        <taxon>Bacteria</taxon>
        <taxon>Pseudomonadati</taxon>
        <taxon>Bacteroidota</taxon>
        <taxon>Bacteroidia</taxon>
        <taxon>Bacteroidales</taxon>
        <taxon>Porphyromonadaceae</taxon>
        <taxon>Porphyromonas</taxon>
    </lineage>
</organism>
<gene>
    <name evidence="2" type="ORF">NCTC11632_00762</name>
</gene>
<feature type="domain" description="Knr4/Smi1-like" evidence="1">
    <location>
        <begin position="1"/>
        <end position="118"/>
    </location>
</feature>
<name>A0A379E8A7_9PORP</name>
<reference evidence="2 3" key="1">
    <citation type="submission" date="2018-06" db="EMBL/GenBank/DDBJ databases">
        <authorList>
            <consortium name="Pathogen Informatics"/>
            <person name="Doyle S."/>
        </authorList>
    </citation>
    <scope>NUCLEOTIDE SEQUENCE [LARGE SCALE GENOMIC DNA]</scope>
    <source>
        <strain evidence="2 3">NCTC11632</strain>
    </source>
</reference>
<dbReference type="InterPro" id="IPR037883">
    <property type="entry name" value="Knr4/Smi1-like_sf"/>
</dbReference>